<feature type="domain" description="VOC" evidence="1">
    <location>
        <begin position="4"/>
        <end position="128"/>
    </location>
</feature>
<dbReference type="InterPro" id="IPR037523">
    <property type="entry name" value="VOC_core"/>
</dbReference>
<keyword evidence="3" id="KW-1185">Reference proteome</keyword>
<protein>
    <submittedName>
        <fullName evidence="2">Glyoxalase</fullName>
    </submittedName>
</protein>
<dbReference type="RefSeq" id="WP_067010001.1">
    <property type="nucleotide sequence ID" value="NZ_BNDU01000008.1"/>
</dbReference>
<evidence type="ECO:0000259" key="1">
    <source>
        <dbReference type="PROSITE" id="PS51819"/>
    </source>
</evidence>
<dbReference type="PROSITE" id="PS51819">
    <property type="entry name" value="VOC"/>
    <property type="match status" value="1"/>
</dbReference>
<dbReference type="InterPro" id="IPR004360">
    <property type="entry name" value="Glyas_Fos-R_dOase_dom"/>
</dbReference>
<dbReference type="OrthoDB" id="197463at2"/>
<dbReference type="EMBL" id="LMWL01000090">
    <property type="protein sequence ID" value="KUM89746.1"/>
    <property type="molecule type" value="Genomic_DNA"/>
</dbReference>
<proteinExistence type="predicted"/>
<accession>A0A101NAW6</accession>
<dbReference type="InterPro" id="IPR029068">
    <property type="entry name" value="Glyas_Bleomycin-R_OHBP_Dase"/>
</dbReference>
<gene>
    <name evidence="2" type="ORF">AQI88_39490</name>
</gene>
<dbReference type="PANTHER" id="PTHR36437:SF2">
    <property type="entry name" value="GLYOXALASE_BLEOMYCIN RESISTANCE PROTEIN_DIOXYGENASE"/>
    <property type="match status" value="1"/>
</dbReference>
<reference evidence="2 3" key="1">
    <citation type="submission" date="2015-10" db="EMBL/GenBank/DDBJ databases">
        <title>Draft genome sequence of Streptomyces cellostaticus DSM 40189, type strain for the species Streptomyces cellostaticus.</title>
        <authorList>
            <person name="Ruckert C."/>
            <person name="Winkler A."/>
            <person name="Kalinowski J."/>
            <person name="Kampfer P."/>
            <person name="Glaeser S."/>
        </authorList>
    </citation>
    <scope>NUCLEOTIDE SEQUENCE [LARGE SCALE GENOMIC DNA]</scope>
    <source>
        <strain evidence="2 3">DSM 40189</strain>
    </source>
</reference>
<comment type="caution">
    <text evidence="2">The sequence shown here is derived from an EMBL/GenBank/DDBJ whole genome shotgun (WGS) entry which is preliminary data.</text>
</comment>
<evidence type="ECO:0000313" key="3">
    <source>
        <dbReference type="Proteomes" id="UP000054241"/>
    </source>
</evidence>
<dbReference type="STRING" id="67285.AQI88_39490"/>
<dbReference type="AlphaFoldDB" id="A0A101NAW6"/>
<dbReference type="Proteomes" id="UP000054241">
    <property type="component" value="Unassembled WGS sequence"/>
</dbReference>
<dbReference type="SUPFAM" id="SSF54593">
    <property type="entry name" value="Glyoxalase/Bleomycin resistance protein/Dihydroxybiphenyl dioxygenase"/>
    <property type="match status" value="1"/>
</dbReference>
<evidence type="ECO:0000313" key="2">
    <source>
        <dbReference type="EMBL" id="KUM89746.1"/>
    </source>
</evidence>
<organism evidence="2 3">
    <name type="scientific">Streptomyces cellostaticus</name>
    <dbReference type="NCBI Taxonomy" id="67285"/>
    <lineage>
        <taxon>Bacteria</taxon>
        <taxon>Bacillati</taxon>
        <taxon>Actinomycetota</taxon>
        <taxon>Actinomycetes</taxon>
        <taxon>Kitasatosporales</taxon>
        <taxon>Streptomycetaceae</taxon>
        <taxon>Streptomyces</taxon>
    </lineage>
</organism>
<sequence length="136" mass="14979">MLKNLMYVTVYVTDQDRALAFYTESLGLQKRVDYPGPDGRFLTVAPGDDSVEIILWPGNPGQGPAVDGAESSVVPGPVFLESDDLTEEFKVLQSRGVEFADPEPIPYPFGVRLTAFDPDGNRIELRQRSRGRSSDS</sequence>
<dbReference type="PANTHER" id="PTHR36437">
    <property type="entry name" value="GLYOXALASE/BLEOMYCIN RESISTANCE PROTEIN/DIOXYGENASE"/>
    <property type="match status" value="1"/>
</dbReference>
<name>A0A101NAW6_9ACTN</name>
<dbReference type="Pfam" id="PF00903">
    <property type="entry name" value="Glyoxalase"/>
    <property type="match status" value="1"/>
</dbReference>
<dbReference type="Gene3D" id="3.10.180.10">
    <property type="entry name" value="2,3-Dihydroxybiphenyl 1,2-Dioxygenase, domain 1"/>
    <property type="match status" value="1"/>
</dbReference>